<dbReference type="EC" id="3.1.2.-" evidence="2"/>
<dbReference type="PANTHER" id="PTHR31793:SF24">
    <property type="entry name" value="LONG-CHAIN ACYL-COA THIOESTERASE FADM"/>
    <property type="match status" value="1"/>
</dbReference>
<dbReference type="AlphaFoldDB" id="A0A7Z0C5A2"/>
<gene>
    <name evidence="2" type="ORF">BKA05_002446</name>
</gene>
<organism evidence="2 3">
    <name type="scientific">Nocardioides marinus</name>
    <dbReference type="NCBI Taxonomy" id="374514"/>
    <lineage>
        <taxon>Bacteria</taxon>
        <taxon>Bacillati</taxon>
        <taxon>Actinomycetota</taxon>
        <taxon>Actinomycetes</taxon>
        <taxon>Propionibacteriales</taxon>
        <taxon>Nocardioidaceae</taxon>
        <taxon>Nocardioides</taxon>
    </lineage>
</organism>
<sequence>MRHVYECPVRWADLDALGHVNNVVYVDYLQEARVDMFRSHRVELMGQELVEGLVVARTQVRYREPLLFRFEPVRIECWVTEIRAASFTLAYEVHDVHPDGSRTVYLTATTELTPYVFAEERPRRLTAQEKAVLEGHRDPAAQAPERSPGPTQPRRSEVGHYPVQVRFSDVDVYGHVNNVKYFEYLQEARIAMMGRLWDEVPGSAERSALVVAQVDVDYKVPILHRAAAYDAWTWVSHVGSSSLVMETEIVDGQGADGEVLLARARVVLVFFDPATGRPRRPGDDIRAPLLEVMSPSC</sequence>
<dbReference type="Gene3D" id="3.10.129.10">
    <property type="entry name" value="Hotdog Thioesterase"/>
    <property type="match status" value="2"/>
</dbReference>
<dbReference type="RefSeq" id="WP_179531693.1">
    <property type="nucleotide sequence ID" value="NZ_BAAAPP010000005.1"/>
</dbReference>
<evidence type="ECO:0000256" key="1">
    <source>
        <dbReference type="SAM" id="MobiDB-lite"/>
    </source>
</evidence>
<keyword evidence="3" id="KW-1185">Reference proteome</keyword>
<dbReference type="CDD" id="cd00586">
    <property type="entry name" value="4HBT"/>
    <property type="match status" value="2"/>
</dbReference>
<name>A0A7Z0C5A2_9ACTN</name>
<dbReference type="InterPro" id="IPR029069">
    <property type="entry name" value="HotDog_dom_sf"/>
</dbReference>
<dbReference type="InterPro" id="IPR050563">
    <property type="entry name" value="4-hydroxybenzoyl-CoA_TE"/>
</dbReference>
<proteinExistence type="predicted"/>
<dbReference type="EMBL" id="JACBZI010000001">
    <property type="protein sequence ID" value="NYI10931.1"/>
    <property type="molecule type" value="Genomic_DNA"/>
</dbReference>
<dbReference type="GO" id="GO:0047617">
    <property type="term" value="F:fatty acyl-CoA hydrolase activity"/>
    <property type="evidence" value="ECO:0007669"/>
    <property type="project" value="TreeGrafter"/>
</dbReference>
<dbReference type="Proteomes" id="UP000537326">
    <property type="component" value="Unassembled WGS sequence"/>
</dbReference>
<keyword evidence="2" id="KW-0378">Hydrolase</keyword>
<comment type="caution">
    <text evidence="2">The sequence shown here is derived from an EMBL/GenBank/DDBJ whole genome shotgun (WGS) entry which is preliminary data.</text>
</comment>
<evidence type="ECO:0000313" key="3">
    <source>
        <dbReference type="Proteomes" id="UP000537326"/>
    </source>
</evidence>
<dbReference type="SUPFAM" id="SSF54637">
    <property type="entry name" value="Thioesterase/thiol ester dehydrase-isomerase"/>
    <property type="match status" value="2"/>
</dbReference>
<accession>A0A7Z0C5A2</accession>
<reference evidence="2 3" key="1">
    <citation type="submission" date="2020-07" db="EMBL/GenBank/DDBJ databases">
        <title>Sequencing the genomes of 1000 actinobacteria strains.</title>
        <authorList>
            <person name="Klenk H.-P."/>
        </authorList>
    </citation>
    <scope>NUCLEOTIDE SEQUENCE [LARGE SCALE GENOMIC DNA]</scope>
    <source>
        <strain evidence="2 3">DSM 18248</strain>
    </source>
</reference>
<evidence type="ECO:0000313" key="2">
    <source>
        <dbReference type="EMBL" id="NYI10931.1"/>
    </source>
</evidence>
<protein>
    <submittedName>
        <fullName evidence="2">Acyl-CoA thioester hydrolase</fullName>
        <ecNumber evidence="2">3.1.2.-</ecNumber>
    </submittedName>
</protein>
<feature type="region of interest" description="Disordered" evidence="1">
    <location>
        <begin position="135"/>
        <end position="158"/>
    </location>
</feature>
<dbReference type="Pfam" id="PF13279">
    <property type="entry name" value="4HBT_2"/>
    <property type="match status" value="2"/>
</dbReference>
<dbReference type="PANTHER" id="PTHR31793">
    <property type="entry name" value="4-HYDROXYBENZOYL-COA THIOESTERASE FAMILY MEMBER"/>
    <property type="match status" value="1"/>
</dbReference>